<dbReference type="GO" id="GO:0005524">
    <property type="term" value="F:ATP binding"/>
    <property type="evidence" value="ECO:0007669"/>
    <property type="project" value="UniProtKB-KW"/>
</dbReference>
<dbReference type="GO" id="GO:0044539">
    <property type="term" value="P:long-chain fatty acid import into cell"/>
    <property type="evidence" value="ECO:0007669"/>
    <property type="project" value="TreeGrafter"/>
</dbReference>
<dbReference type="InterPro" id="IPR020845">
    <property type="entry name" value="AMP-binding_CS"/>
</dbReference>
<name>A0A417Y8K9_9ACTN</name>
<evidence type="ECO:0000313" key="7">
    <source>
        <dbReference type="EMBL" id="RHW28784.1"/>
    </source>
</evidence>
<evidence type="ECO:0000313" key="8">
    <source>
        <dbReference type="Proteomes" id="UP000283644"/>
    </source>
</evidence>
<feature type="domain" description="AMP-binding enzyme C-terminal" evidence="6">
    <location>
        <begin position="423"/>
        <end position="499"/>
    </location>
</feature>
<dbReference type="PANTHER" id="PTHR43107">
    <property type="entry name" value="LONG-CHAIN FATTY ACID TRANSPORT PROTEIN"/>
    <property type="match status" value="1"/>
</dbReference>
<evidence type="ECO:0000256" key="3">
    <source>
        <dbReference type="ARBA" id="ARBA00022741"/>
    </source>
</evidence>
<keyword evidence="2" id="KW-0436">Ligase</keyword>
<dbReference type="GO" id="GO:0005886">
    <property type="term" value="C:plasma membrane"/>
    <property type="evidence" value="ECO:0007669"/>
    <property type="project" value="TreeGrafter"/>
</dbReference>
<dbReference type="Pfam" id="PF13193">
    <property type="entry name" value="AMP-binding_C"/>
    <property type="match status" value="1"/>
</dbReference>
<feature type="domain" description="AMP-dependent synthetase/ligase" evidence="5">
    <location>
        <begin position="25"/>
        <end position="372"/>
    </location>
</feature>
<dbReference type="OrthoDB" id="9803968at2"/>
<organism evidence="7 8">
    <name type="scientific">Nocardioides immobilis</name>
    <dbReference type="NCBI Taxonomy" id="2049295"/>
    <lineage>
        <taxon>Bacteria</taxon>
        <taxon>Bacillati</taxon>
        <taxon>Actinomycetota</taxon>
        <taxon>Actinomycetes</taxon>
        <taxon>Propionibacteriales</taxon>
        <taxon>Nocardioidaceae</taxon>
        <taxon>Nocardioides</taxon>
    </lineage>
</organism>
<gene>
    <name evidence="7" type="ORF">D0Z08_02755</name>
</gene>
<dbReference type="AlphaFoldDB" id="A0A417Y8K9"/>
<dbReference type="RefSeq" id="WP_118922361.1">
    <property type="nucleotide sequence ID" value="NZ_QXGH01000009.1"/>
</dbReference>
<proteinExistence type="inferred from homology"/>
<evidence type="ECO:0000259" key="5">
    <source>
        <dbReference type="Pfam" id="PF00501"/>
    </source>
</evidence>
<dbReference type="Pfam" id="PF00501">
    <property type="entry name" value="AMP-binding"/>
    <property type="match status" value="1"/>
</dbReference>
<keyword evidence="3" id="KW-0547">Nucleotide-binding</keyword>
<dbReference type="EMBL" id="QXGH01000009">
    <property type="protein sequence ID" value="RHW28784.1"/>
    <property type="molecule type" value="Genomic_DNA"/>
</dbReference>
<keyword evidence="4" id="KW-0067">ATP-binding</keyword>
<dbReference type="InterPro" id="IPR025110">
    <property type="entry name" value="AMP-bd_C"/>
</dbReference>
<keyword evidence="8" id="KW-1185">Reference proteome</keyword>
<dbReference type="InterPro" id="IPR000873">
    <property type="entry name" value="AMP-dep_synth/lig_dom"/>
</dbReference>
<accession>A0A417Y8K9</accession>
<dbReference type="InterPro" id="IPR045851">
    <property type="entry name" value="AMP-bd_C_sf"/>
</dbReference>
<reference evidence="7 8" key="1">
    <citation type="submission" date="2018-09" db="EMBL/GenBank/DDBJ databases">
        <title>Genome sequencing of Nocardioides immobilis CCTCC AB 2017083 for comparison to Nocardioides silvaticus.</title>
        <authorList>
            <person name="Li C."/>
            <person name="Wang G."/>
        </authorList>
    </citation>
    <scope>NUCLEOTIDE SEQUENCE [LARGE SCALE GENOMIC DNA]</scope>
    <source>
        <strain evidence="7 8">CCTCC AB 2017083</strain>
    </source>
</reference>
<sequence>MPESANPETVRDLLLAHAASGDVGLAFEDRTWTWQEYVAAGAARAHVLRGLLDADRPPHVGVLMENTPEMAMAVAAGAIGGHVTAGINATRRGAGLAADIARADCQVLLTDSEHRPLLDGLDLGIRVIDTDGDQWREMVAAAPRATDGFPDVGTFDTFMLIFTSGTSGDPKAVQVSHFMVLVAGTMLAERFSLTADDVCYCAMPLFHSNAIAAGFGPAVAAGATLALARRFSASSFLDDVRRFGATYLNYVGKPLAYVLATPEQPDDADNPLRVAFGNEASDRDIAEFGRRFGCVVWDGFGSTENAVIVTRVPETPPGSIGQPMDGVAVYDRATMTECPRAVFDETGRVANLDDCVGELVNTTGGGFFAGYYNDEAATQERMAGGLYWSGDLAYRDDDGFVYLAGRTSDWLRVDGENLATAPIERLLLRHDAISQVAVYGVPDPQVGDQVMAAVVLRDDASLGPEELADFLAAQPDLGSKAWPRFVRIARALPSTATNKVLKRELAAEATDTTDPVWVRGERDRGYGVMTPSVL</sequence>
<protein>
    <submittedName>
        <fullName evidence="7">Acyl-CoA synthetase</fullName>
    </submittedName>
</protein>
<dbReference type="Gene3D" id="3.30.300.30">
    <property type="match status" value="1"/>
</dbReference>
<evidence type="ECO:0000256" key="2">
    <source>
        <dbReference type="ARBA" id="ARBA00022598"/>
    </source>
</evidence>
<dbReference type="NCBIfam" id="NF009927">
    <property type="entry name" value="PRK13388.1"/>
    <property type="match status" value="1"/>
</dbReference>
<evidence type="ECO:0000256" key="4">
    <source>
        <dbReference type="ARBA" id="ARBA00022840"/>
    </source>
</evidence>
<dbReference type="PANTHER" id="PTHR43107:SF15">
    <property type="entry name" value="FATTY ACID TRANSPORT PROTEIN 3, ISOFORM A"/>
    <property type="match status" value="1"/>
</dbReference>
<dbReference type="Proteomes" id="UP000283644">
    <property type="component" value="Unassembled WGS sequence"/>
</dbReference>
<dbReference type="Gene3D" id="3.40.50.12780">
    <property type="entry name" value="N-terminal domain of ligase-like"/>
    <property type="match status" value="1"/>
</dbReference>
<evidence type="ECO:0000259" key="6">
    <source>
        <dbReference type="Pfam" id="PF13193"/>
    </source>
</evidence>
<comment type="caution">
    <text evidence="7">The sequence shown here is derived from an EMBL/GenBank/DDBJ whole genome shotgun (WGS) entry which is preliminary data.</text>
</comment>
<comment type="similarity">
    <text evidence="1">Belongs to the ATP-dependent AMP-binding enzyme family.</text>
</comment>
<evidence type="ECO:0000256" key="1">
    <source>
        <dbReference type="ARBA" id="ARBA00006432"/>
    </source>
</evidence>
<dbReference type="PROSITE" id="PS00455">
    <property type="entry name" value="AMP_BINDING"/>
    <property type="match status" value="1"/>
</dbReference>
<dbReference type="GO" id="GO:0005324">
    <property type="term" value="F:long-chain fatty acid transmembrane transporter activity"/>
    <property type="evidence" value="ECO:0007669"/>
    <property type="project" value="TreeGrafter"/>
</dbReference>
<dbReference type="GO" id="GO:0004467">
    <property type="term" value="F:long-chain fatty acid-CoA ligase activity"/>
    <property type="evidence" value="ECO:0007669"/>
    <property type="project" value="TreeGrafter"/>
</dbReference>
<dbReference type="InterPro" id="IPR042099">
    <property type="entry name" value="ANL_N_sf"/>
</dbReference>
<dbReference type="SUPFAM" id="SSF56801">
    <property type="entry name" value="Acetyl-CoA synthetase-like"/>
    <property type="match status" value="1"/>
</dbReference>